<protein>
    <submittedName>
        <fullName evidence="2">Uncharacterized protein</fullName>
    </submittedName>
</protein>
<reference evidence="3" key="1">
    <citation type="journal article" date="2017" name="Nat. Commun.">
        <title>The asparagus genome sheds light on the origin and evolution of a young Y chromosome.</title>
        <authorList>
            <person name="Harkess A."/>
            <person name="Zhou J."/>
            <person name="Xu C."/>
            <person name="Bowers J.E."/>
            <person name="Van der Hulst R."/>
            <person name="Ayyampalayam S."/>
            <person name="Mercati F."/>
            <person name="Riccardi P."/>
            <person name="McKain M.R."/>
            <person name="Kakrana A."/>
            <person name="Tang H."/>
            <person name="Ray J."/>
            <person name="Groenendijk J."/>
            <person name="Arikit S."/>
            <person name="Mathioni S.M."/>
            <person name="Nakano M."/>
            <person name="Shan H."/>
            <person name="Telgmann-Rauber A."/>
            <person name="Kanno A."/>
            <person name="Yue Z."/>
            <person name="Chen H."/>
            <person name="Li W."/>
            <person name="Chen Y."/>
            <person name="Xu X."/>
            <person name="Zhang Y."/>
            <person name="Luo S."/>
            <person name="Chen H."/>
            <person name="Gao J."/>
            <person name="Mao Z."/>
            <person name="Pires J.C."/>
            <person name="Luo M."/>
            <person name="Kudrna D."/>
            <person name="Wing R.A."/>
            <person name="Meyers B.C."/>
            <person name="Yi K."/>
            <person name="Kong H."/>
            <person name="Lavrijsen P."/>
            <person name="Sunseri F."/>
            <person name="Falavigna A."/>
            <person name="Ye Y."/>
            <person name="Leebens-Mack J.H."/>
            <person name="Chen G."/>
        </authorList>
    </citation>
    <scope>NUCLEOTIDE SEQUENCE [LARGE SCALE GENOMIC DNA]</scope>
    <source>
        <strain evidence="3">cv. DH0086</strain>
    </source>
</reference>
<dbReference type="Gramene" id="ONK77332">
    <property type="protein sequence ID" value="ONK77332"/>
    <property type="gene ID" value="A4U43_C02F5440"/>
</dbReference>
<dbReference type="Proteomes" id="UP000243459">
    <property type="component" value="Chromosome 2"/>
</dbReference>
<evidence type="ECO:0000313" key="3">
    <source>
        <dbReference type="Proteomes" id="UP000243459"/>
    </source>
</evidence>
<name>A0A5P1FGU7_ASPOF</name>
<organism evidence="2 3">
    <name type="scientific">Asparagus officinalis</name>
    <name type="common">Garden asparagus</name>
    <dbReference type="NCBI Taxonomy" id="4686"/>
    <lineage>
        <taxon>Eukaryota</taxon>
        <taxon>Viridiplantae</taxon>
        <taxon>Streptophyta</taxon>
        <taxon>Embryophyta</taxon>
        <taxon>Tracheophyta</taxon>
        <taxon>Spermatophyta</taxon>
        <taxon>Magnoliopsida</taxon>
        <taxon>Liliopsida</taxon>
        <taxon>Asparagales</taxon>
        <taxon>Asparagaceae</taxon>
        <taxon>Asparagoideae</taxon>
        <taxon>Asparagus</taxon>
    </lineage>
</organism>
<keyword evidence="3" id="KW-1185">Reference proteome</keyword>
<accession>A0A5P1FGU7</accession>
<feature type="region of interest" description="Disordered" evidence="1">
    <location>
        <begin position="28"/>
        <end position="117"/>
    </location>
</feature>
<evidence type="ECO:0000313" key="2">
    <source>
        <dbReference type="EMBL" id="ONK77332.1"/>
    </source>
</evidence>
<proteinExistence type="predicted"/>
<sequence length="145" mass="15472">MIMIARQEADKMKKSNEAYSQKHCDYMPNSTGDIGKIVWTINQDQSSSPHPSPPPCGPASPSSQVTFPVPSTRGPTISPAKVPRGTSASRGTPRERRRPHPAGRRDGAESEELGREEAVRFVGPARGRVRMGGVEVGGLVEGGVA</sequence>
<dbReference type="AlphaFoldDB" id="A0A5P1FGU7"/>
<evidence type="ECO:0000256" key="1">
    <source>
        <dbReference type="SAM" id="MobiDB-lite"/>
    </source>
</evidence>
<gene>
    <name evidence="2" type="ORF">A4U43_C02F5440</name>
</gene>
<feature type="compositionally biased region" description="Basic and acidic residues" evidence="1">
    <location>
        <begin position="103"/>
        <end position="117"/>
    </location>
</feature>
<dbReference type="EMBL" id="CM007382">
    <property type="protein sequence ID" value="ONK77332.1"/>
    <property type="molecule type" value="Genomic_DNA"/>
</dbReference>